<dbReference type="Pfam" id="PF01872">
    <property type="entry name" value="RibD_C"/>
    <property type="match status" value="1"/>
</dbReference>
<dbReference type="PANTHER" id="PTHR38011">
    <property type="entry name" value="DIHYDROFOLATE REDUCTASE FAMILY PROTEIN (AFU_ORTHOLOGUE AFUA_8G06820)"/>
    <property type="match status" value="1"/>
</dbReference>
<dbReference type="NCBIfam" id="NF010664">
    <property type="entry name" value="PRK14059.1-2"/>
    <property type="match status" value="1"/>
</dbReference>
<sequence>MERLFSGYHADPDDDELARSYPWPAGRWLRANMIVSLDGRTAVAGRSGALGDDADRRLFQLLRDTADVVLVGAATVRAEGYGGSGDTPESRARRARWGLGDPPPVAVVTRGGLDPDLPLFTRTSVPPIVLTTAAGAARLSGVPATVLAVGDDRDGDVDLSRALDALAARGLRHVGCEGGPALLGRLVRANLVDELCLTTAPVVAGGPATELLGGQDGVAGDWRLATLHRSGGHLFTRYLRART</sequence>
<dbReference type="InterPro" id="IPR002734">
    <property type="entry name" value="RibDG_C"/>
</dbReference>
<evidence type="ECO:0000256" key="1">
    <source>
        <dbReference type="ARBA" id="ARBA00005104"/>
    </source>
</evidence>
<dbReference type="EMBL" id="BMNA01000017">
    <property type="protein sequence ID" value="GGM16961.1"/>
    <property type="molecule type" value="Genomic_DNA"/>
</dbReference>
<reference evidence="5" key="1">
    <citation type="journal article" date="2014" name="Int. J. Syst. Evol. Microbiol.">
        <title>Complete genome sequence of Corynebacterium casei LMG S-19264T (=DSM 44701T), isolated from a smear-ripened cheese.</title>
        <authorList>
            <consortium name="US DOE Joint Genome Institute (JGI-PGF)"/>
            <person name="Walter F."/>
            <person name="Albersmeier A."/>
            <person name="Kalinowski J."/>
            <person name="Ruckert C."/>
        </authorList>
    </citation>
    <scope>NUCLEOTIDE SEQUENCE</scope>
    <source>
        <strain evidence="5">CGMCC 4.7308</strain>
    </source>
</reference>
<evidence type="ECO:0000256" key="2">
    <source>
        <dbReference type="ARBA" id="ARBA00022857"/>
    </source>
</evidence>
<evidence type="ECO:0000313" key="6">
    <source>
        <dbReference type="Proteomes" id="UP000655208"/>
    </source>
</evidence>
<dbReference type="InterPro" id="IPR024072">
    <property type="entry name" value="DHFR-like_dom_sf"/>
</dbReference>
<keyword evidence="2" id="KW-0521">NADP</keyword>
<dbReference type="GO" id="GO:0008703">
    <property type="term" value="F:5-amino-6-(5-phosphoribosylamino)uracil reductase activity"/>
    <property type="evidence" value="ECO:0007669"/>
    <property type="project" value="InterPro"/>
</dbReference>
<accession>A0A917TC59</accession>
<evidence type="ECO:0000313" key="5">
    <source>
        <dbReference type="EMBL" id="GGM16961.1"/>
    </source>
</evidence>
<comment type="pathway">
    <text evidence="1">Cofactor biosynthesis; riboflavin biosynthesis.</text>
</comment>
<feature type="domain" description="Bacterial bifunctional deaminase-reductase C-terminal" evidence="4">
    <location>
        <begin position="27"/>
        <end position="229"/>
    </location>
</feature>
<dbReference type="PANTHER" id="PTHR38011:SF7">
    <property type="entry name" value="2,5-DIAMINO-6-RIBOSYLAMINO-4(3H)-PYRIMIDINONE 5'-PHOSPHATE REDUCTASE"/>
    <property type="match status" value="1"/>
</dbReference>
<comment type="caution">
    <text evidence="5">The sequence shown here is derived from an EMBL/GenBank/DDBJ whole genome shotgun (WGS) entry which is preliminary data.</text>
</comment>
<dbReference type="InterPro" id="IPR050765">
    <property type="entry name" value="Riboflavin_Biosynth_HTPR"/>
</dbReference>
<organism evidence="5 6">
    <name type="scientific">Nakamurella endophytica</name>
    <dbReference type="NCBI Taxonomy" id="1748367"/>
    <lineage>
        <taxon>Bacteria</taxon>
        <taxon>Bacillati</taxon>
        <taxon>Actinomycetota</taxon>
        <taxon>Actinomycetes</taxon>
        <taxon>Nakamurellales</taxon>
        <taxon>Nakamurellaceae</taxon>
        <taxon>Nakamurella</taxon>
    </lineage>
</organism>
<reference evidence="5" key="2">
    <citation type="submission" date="2020-09" db="EMBL/GenBank/DDBJ databases">
        <authorList>
            <person name="Sun Q."/>
            <person name="Zhou Y."/>
        </authorList>
    </citation>
    <scope>NUCLEOTIDE SEQUENCE</scope>
    <source>
        <strain evidence="5">CGMCC 4.7308</strain>
    </source>
</reference>
<evidence type="ECO:0000256" key="3">
    <source>
        <dbReference type="ARBA" id="ARBA00023002"/>
    </source>
</evidence>
<dbReference type="SUPFAM" id="SSF53597">
    <property type="entry name" value="Dihydrofolate reductase-like"/>
    <property type="match status" value="1"/>
</dbReference>
<name>A0A917TC59_9ACTN</name>
<gene>
    <name evidence="5" type="ORF">GCM10011594_41270</name>
</gene>
<dbReference type="AlphaFoldDB" id="A0A917TC59"/>
<protein>
    <recommendedName>
        <fullName evidence="4">Bacterial bifunctional deaminase-reductase C-terminal domain-containing protein</fullName>
    </recommendedName>
</protein>
<evidence type="ECO:0000259" key="4">
    <source>
        <dbReference type="Pfam" id="PF01872"/>
    </source>
</evidence>
<dbReference type="Proteomes" id="UP000655208">
    <property type="component" value="Unassembled WGS sequence"/>
</dbReference>
<dbReference type="Gene3D" id="3.40.430.10">
    <property type="entry name" value="Dihydrofolate Reductase, subunit A"/>
    <property type="match status" value="1"/>
</dbReference>
<dbReference type="GO" id="GO:0009231">
    <property type="term" value="P:riboflavin biosynthetic process"/>
    <property type="evidence" value="ECO:0007669"/>
    <property type="project" value="InterPro"/>
</dbReference>
<keyword evidence="3" id="KW-0560">Oxidoreductase</keyword>
<proteinExistence type="predicted"/>
<dbReference type="RefSeq" id="WP_188944757.1">
    <property type="nucleotide sequence ID" value="NZ_BMNA01000017.1"/>
</dbReference>
<keyword evidence="6" id="KW-1185">Reference proteome</keyword>